<proteinExistence type="predicted"/>
<dbReference type="EMBL" id="BMKR01000051">
    <property type="protein sequence ID" value="GGG10771.1"/>
    <property type="molecule type" value="Genomic_DNA"/>
</dbReference>
<evidence type="ECO:0000313" key="1">
    <source>
        <dbReference type="EMBL" id="GGG10771.1"/>
    </source>
</evidence>
<reference evidence="1" key="2">
    <citation type="submission" date="2020-09" db="EMBL/GenBank/DDBJ databases">
        <authorList>
            <person name="Sun Q."/>
            <person name="Zhou Y."/>
        </authorList>
    </citation>
    <scope>NUCLEOTIDE SEQUENCE</scope>
    <source>
        <strain evidence="1">CGMCC 1.16134</strain>
    </source>
</reference>
<comment type="caution">
    <text evidence="1">The sequence shown here is derived from an EMBL/GenBank/DDBJ whole genome shotgun (WGS) entry which is preliminary data.</text>
</comment>
<dbReference type="AlphaFoldDB" id="A0A917D5U4"/>
<gene>
    <name evidence="1" type="ORF">GCM10010912_63960</name>
</gene>
<evidence type="ECO:0000313" key="2">
    <source>
        <dbReference type="Proteomes" id="UP000637643"/>
    </source>
</evidence>
<keyword evidence="2" id="KW-1185">Reference proteome</keyword>
<organism evidence="1 2">
    <name type="scientific">Paenibacillus albidus</name>
    <dbReference type="NCBI Taxonomy" id="2041023"/>
    <lineage>
        <taxon>Bacteria</taxon>
        <taxon>Bacillati</taxon>
        <taxon>Bacillota</taxon>
        <taxon>Bacilli</taxon>
        <taxon>Bacillales</taxon>
        <taxon>Paenibacillaceae</taxon>
        <taxon>Paenibacillus</taxon>
    </lineage>
</organism>
<dbReference type="Proteomes" id="UP000637643">
    <property type="component" value="Unassembled WGS sequence"/>
</dbReference>
<reference evidence="1" key="1">
    <citation type="journal article" date="2014" name="Int. J. Syst. Evol. Microbiol.">
        <title>Complete genome sequence of Corynebacterium casei LMG S-19264T (=DSM 44701T), isolated from a smear-ripened cheese.</title>
        <authorList>
            <consortium name="US DOE Joint Genome Institute (JGI-PGF)"/>
            <person name="Walter F."/>
            <person name="Albersmeier A."/>
            <person name="Kalinowski J."/>
            <person name="Ruckert C."/>
        </authorList>
    </citation>
    <scope>NUCLEOTIDE SEQUENCE</scope>
    <source>
        <strain evidence="1">CGMCC 1.16134</strain>
    </source>
</reference>
<protein>
    <submittedName>
        <fullName evidence="1">Uncharacterized protein</fullName>
    </submittedName>
</protein>
<sequence>MRRFVDELGEPYSFYHLAEPYSDSTSGLTGGHVAVKCPECSQLAHITLKEGRREVRCTKCFFHKVEQPVYRFTASGICQSCERWFNVELGEKLQMPHKNIRLSCPHCGKANQVPVNQKPAARYTVYRDIRRSSDPVFGLELYYLDYFRGKPVWAVNRKHLNYLIAYLSASIRQKPTGVYKRAASYRLPQYMKDAKNRSAVVKLLRKMQLKAD</sequence>
<name>A0A917D5U4_9BACL</name>
<dbReference type="RefSeq" id="WP_189031973.1">
    <property type="nucleotide sequence ID" value="NZ_BMKR01000051.1"/>
</dbReference>
<accession>A0A917D5U4</accession>